<sequence>MAASIAPSNSRGMSWRKPVPAFIPSPPASRPTSDDLFIPSSIASGENGSKRPTARVSQDGPPPVPDNWRTIIGNATQDLKRDSNHSQRGAGIVISEPEPVYVEISRAASSTMDDFRSHSNRCHYQPKGSFPKIYRPPTPPIPSVRRPKSLAVPSVLQSQPSLVHPYRMIYPDPPSLIMKDSFQTLRHSSAPSLCVSEFTRPPASVTSRPSVQSMTSSDGHTAVSSHAEMGSWYLPDDLQAEWDLGLALGLQNEKKAISRTNGKSELPMHYIPTSKFKKMQKQRSCSGFLWYAMASFGRAITSVFKTMPVDS</sequence>
<dbReference type="EMBL" id="WTXG01000002">
    <property type="protein sequence ID" value="KAI0307314.1"/>
    <property type="molecule type" value="Genomic_DNA"/>
</dbReference>
<protein>
    <submittedName>
        <fullName evidence="2">Uncharacterized protein</fullName>
    </submittedName>
</protein>
<comment type="caution">
    <text evidence="2">The sequence shown here is derived from an EMBL/GenBank/DDBJ whole genome shotgun (WGS) entry which is preliminary data.</text>
</comment>
<reference evidence="2" key="1">
    <citation type="journal article" date="2022" name="New Phytol.">
        <title>Evolutionary transition to the ectomycorrhizal habit in the genomes of a hyperdiverse lineage of mushroom-forming fungi.</title>
        <authorList>
            <person name="Looney B."/>
            <person name="Miyauchi S."/>
            <person name="Morin E."/>
            <person name="Drula E."/>
            <person name="Courty P.E."/>
            <person name="Kohler A."/>
            <person name="Kuo A."/>
            <person name="LaButti K."/>
            <person name="Pangilinan J."/>
            <person name="Lipzen A."/>
            <person name="Riley R."/>
            <person name="Andreopoulos W."/>
            <person name="He G."/>
            <person name="Johnson J."/>
            <person name="Nolan M."/>
            <person name="Tritt A."/>
            <person name="Barry K.W."/>
            <person name="Grigoriev I.V."/>
            <person name="Nagy L.G."/>
            <person name="Hibbett D."/>
            <person name="Henrissat B."/>
            <person name="Matheny P.B."/>
            <person name="Labbe J."/>
            <person name="Martin F.M."/>
        </authorList>
    </citation>
    <scope>NUCLEOTIDE SEQUENCE</scope>
    <source>
        <strain evidence="2">BPL690</strain>
    </source>
</reference>
<feature type="region of interest" description="Disordered" evidence="1">
    <location>
        <begin position="199"/>
        <end position="222"/>
    </location>
</feature>
<gene>
    <name evidence="2" type="ORF">B0F90DRAFT_1687243</name>
</gene>
<dbReference type="AlphaFoldDB" id="A0AAD4MCE9"/>
<dbReference type="Proteomes" id="UP001203297">
    <property type="component" value="Unassembled WGS sequence"/>
</dbReference>
<evidence type="ECO:0000313" key="3">
    <source>
        <dbReference type="Proteomes" id="UP001203297"/>
    </source>
</evidence>
<organism evidence="2 3">
    <name type="scientific">Multifurca ochricompacta</name>
    <dbReference type="NCBI Taxonomy" id="376703"/>
    <lineage>
        <taxon>Eukaryota</taxon>
        <taxon>Fungi</taxon>
        <taxon>Dikarya</taxon>
        <taxon>Basidiomycota</taxon>
        <taxon>Agaricomycotina</taxon>
        <taxon>Agaricomycetes</taxon>
        <taxon>Russulales</taxon>
        <taxon>Russulaceae</taxon>
        <taxon>Multifurca</taxon>
    </lineage>
</organism>
<feature type="compositionally biased region" description="Polar residues" evidence="1">
    <location>
        <begin position="1"/>
        <end position="12"/>
    </location>
</feature>
<feature type="region of interest" description="Disordered" evidence="1">
    <location>
        <begin position="1"/>
        <end position="70"/>
    </location>
</feature>
<feature type="region of interest" description="Disordered" evidence="1">
    <location>
        <begin position="112"/>
        <end position="137"/>
    </location>
</feature>
<proteinExistence type="predicted"/>
<evidence type="ECO:0000256" key="1">
    <source>
        <dbReference type="SAM" id="MobiDB-lite"/>
    </source>
</evidence>
<keyword evidence="3" id="KW-1185">Reference proteome</keyword>
<accession>A0AAD4MCE9</accession>
<evidence type="ECO:0000313" key="2">
    <source>
        <dbReference type="EMBL" id="KAI0307314.1"/>
    </source>
</evidence>
<name>A0AAD4MCE9_9AGAM</name>
<feature type="compositionally biased region" description="Polar residues" evidence="1">
    <location>
        <begin position="204"/>
        <end position="222"/>
    </location>
</feature>